<accession>A0A914EK63</accession>
<dbReference type="WBParaSite" id="ACRNAN_scaffold832.g11387.t1">
    <property type="protein sequence ID" value="ACRNAN_scaffold832.g11387.t1"/>
    <property type="gene ID" value="ACRNAN_scaffold832.g11387"/>
</dbReference>
<protein>
    <submittedName>
        <fullName evidence="2">Uncharacterized protein</fullName>
    </submittedName>
</protein>
<organism evidence="1 2">
    <name type="scientific">Acrobeloides nanus</name>
    <dbReference type="NCBI Taxonomy" id="290746"/>
    <lineage>
        <taxon>Eukaryota</taxon>
        <taxon>Metazoa</taxon>
        <taxon>Ecdysozoa</taxon>
        <taxon>Nematoda</taxon>
        <taxon>Chromadorea</taxon>
        <taxon>Rhabditida</taxon>
        <taxon>Tylenchina</taxon>
        <taxon>Cephalobomorpha</taxon>
        <taxon>Cephaloboidea</taxon>
        <taxon>Cephalobidae</taxon>
        <taxon>Acrobeloides</taxon>
    </lineage>
</organism>
<sequence>MEQNKEEDSFELVDDSYEIVSLEGFEDTAEDDSFDDQIGSKLFALDVEEAQILTDSGSYCLKLYANKRYMYTSLDMLVLITYLTVENG</sequence>
<reference evidence="2" key="1">
    <citation type="submission" date="2022-11" db="UniProtKB">
        <authorList>
            <consortium name="WormBaseParasite"/>
        </authorList>
    </citation>
    <scope>IDENTIFICATION</scope>
</reference>
<name>A0A914EK63_9BILA</name>
<evidence type="ECO:0000313" key="1">
    <source>
        <dbReference type="Proteomes" id="UP000887540"/>
    </source>
</evidence>
<dbReference type="Proteomes" id="UP000887540">
    <property type="component" value="Unplaced"/>
</dbReference>
<evidence type="ECO:0000313" key="2">
    <source>
        <dbReference type="WBParaSite" id="ACRNAN_scaffold832.g11387.t1"/>
    </source>
</evidence>
<keyword evidence="1" id="KW-1185">Reference proteome</keyword>
<dbReference type="AlphaFoldDB" id="A0A914EK63"/>
<proteinExistence type="predicted"/>